<protein>
    <submittedName>
        <fullName evidence="1">Uncharacterized protein</fullName>
    </submittedName>
</protein>
<gene>
    <name evidence="1" type="ORF">SAE01_10610</name>
</gene>
<reference evidence="1 2" key="1">
    <citation type="submission" date="2019-07" db="EMBL/GenBank/DDBJ databases">
        <title>Whole genome shotgun sequence of Segetibacter aerophilus NBRC 106135.</title>
        <authorList>
            <person name="Hosoyama A."/>
            <person name="Uohara A."/>
            <person name="Ohji S."/>
            <person name="Ichikawa N."/>
        </authorList>
    </citation>
    <scope>NUCLEOTIDE SEQUENCE [LARGE SCALE GENOMIC DNA]</scope>
    <source>
        <strain evidence="1 2">NBRC 106135</strain>
    </source>
</reference>
<dbReference type="Proteomes" id="UP000321513">
    <property type="component" value="Unassembled WGS sequence"/>
</dbReference>
<dbReference type="RefSeq" id="WP_147202620.1">
    <property type="nucleotide sequence ID" value="NZ_BJYT01000002.1"/>
</dbReference>
<dbReference type="EMBL" id="BJYT01000002">
    <property type="protein sequence ID" value="GEO08565.1"/>
    <property type="molecule type" value="Genomic_DNA"/>
</dbReference>
<organism evidence="1 2">
    <name type="scientific">Segetibacter aerophilus</name>
    <dbReference type="NCBI Taxonomy" id="670293"/>
    <lineage>
        <taxon>Bacteria</taxon>
        <taxon>Pseudomonadati</taxon>
        <taxon>Bacteroidota</taxon>
        <taxon>Chitinophagia</taxon>
        <taxon>Chitinophagales</taxon>
        <taxon>Chitinophagaceae</taxon>
        <taxon>Segetibacter</taxon>
    </lineage>
</organism>
<keyword evidence="2" id="KW-1185">Reference proteome</keyword>
<evidence type="ECO:0000313" key="2">
    <source>
        <dbReference type="Proteomes" id="UP000321513"/>
    </source>
</evidence>
<dbReference type="OrthoDB" id="679570at2"/>
<name>A0A512B9D4_9BACT</name>
<comment type="caution">
    <text evidence="1">The sequence shown here is derived from an EMBL/GenBank/DDBJ whole genome shotgun (WGS) entry which is preliminary data.</text>
</comment>
<accession>A0A512B9D4</accession>
<evidence type="ECO:0000313" key="1">
    <source>
        <dbReference type="EMBL" id="GEO08565.1"/>
    </source>
</evidence>
<sequence>MTEFIINVNEVEDLQMTTSTVELEQMFTRAKSVVIQGGTVILTRKYSDGRLENFDELTTEADLEEYRQTVFKYL</sequence>
<proteinExistence type="predicted"/>
<dbReference type="AlphaFoldDB" id="A0A512B9D4"/>